<dbReference type="InterPro" id="IPR001254">
    <property type="entry name" value="Trypsin_dom"/>
</dbReference>
<evidence type="ECO:0000313" key="4">
    <source>
        <dbReference type="EMBL" id="PIL44345.1"/>
    </source>
</evidence>
<protein>
    <recommendedName>
        <fullName evidence="3">Peptidase S1 domain-containing protein</fullName>
    </recommendedName>
</protein>
<feature type="signal peptide" evidence="2">
    <location>
        <begin position="1"/>
        <end position="23"/>
    </location>
</feature>
<evidence type="ECO:0000256" key="2">
    <source>
        <dbReference type="SAM" id="SignalP"/>
    </source>
</evidence>
<dbReference type="InterPro" id="IPR043504">
    <property type="entry name" value="Peptidase_S1_PA_chymotrypsin"/>
</dbReference>
<evidence type="ECO:0000313" key="5">
    <source>
        <dbReference type="Proteomes" id="UP000230390"/>
    </source>
</evidence>
<organism evidence="4 5">
    <name type="scientific">Massilia eurypsychrophila</name>
    <dbReference type="NCBI Taxonomy" id="1485217"/>
    <lineage>
        <taxon>Bacteria</taxon>
        <taxon>Pseudomonadati</taxon>
        <taxon>Pseudomonadota</taxon>
        <taxon>Betaproteobacteria</taxon>
        <taxon>Burkholderiales</taxon>
        <taxon>Oxalobacteraceae</taxon>
        <taxon>Telluria group</taxon>
        <taxon>Massilia</taxon>
    </lineage>
</organism>
<evidence type="ECO:0000256" key="1">
    <source>
        <dbReference type="ARBA" id="ARBA00022729"/>
    </source>
</evidence>
<dbReference type="Gene3D" id="2.40.10.10">
    <property type="entry name" value="Trypsin-like serine proteases"/>
    <property type="match status" value="2"/>
</dbReference>
<dbReference type="AlphaFoldDB" id="A0A2G8TE71"/>
<dbReference type="EMBL" id="PDOC01000008">
    <property type="protein sequence ID" value="PIL44345.1"/>
    <property type="molecule type" value="Genomic_DNA"/>
</dbReference>
<gene>
    <name evidence="4" type="ORF">CR105_14865</name>
</gene>
<dbReference type="InterPro" id="IPR009003">
    <property type="entry name" value="Peptidase_S1_PA"/>
</dbReference>
<dbReference type="Pfam" id="PF00089">
    <property type="entry name" value="Trypsin"/>
    <property type="match status" value="1"/>
</dbReference>
<accession>A0A2G8TE71</accession>
<feature type="domain" description="Peptidase S1" evidence="3">
    <location>
        <begin position="165"/>
        <end position="354"/>
    </location>
</feature>
<sequence length="386" mass="40873">MNKMSNNISVTAVALVIASVAQSQTATPVHTGPLAKANVGPANATGQFWTPDRLKSAKPLPVPQARQGMVSAAPPSALGAVAPVRNQGSGPTLQVAPRERRLFTPEKRPAVAPADAPVRPSAAGTLGAYFTSTRVFPMFNGEAAEYSADRVFPYRAVGKLFFTANGAPFTCSAAVIQRRVVATAGHCVHSGSPNDFYENFLFVPAYRDGVAPFGAWTWSTVIVAPAWASSGGMVPNPADYAMISFRDQRLEPDAPLSRLGDVTGWFGWQTGSLYPNHTSKIGYPCNLDDCEKMQNVMSASLRATESNTVEYGSDAREGSSGGPWIQNLEQVSLGGASGIDAVPNVLVGVTSYIYNDQVEKAQGSSVPDNLWIQLWKAICASSGNCN</sequence>
<keyword evidence="1 2" id="KW-0732">Signal</keyword>
<dbReference type="Proteomes" id="UP000230390">
    <property type="component" value="Unassembled WGS sequence"/>
</dbReference>
<evidence type="ECO:0000259" key="3">
    <source>
        <dbReference type="Pfam" id="PF00089"/>
    </source>
</evidence>
<dbReference type="OrthoDB" id="513782at2"/>
<feature type="chain" id="PRO_5013748635" description="Peptidase S1 domain-containing protein" evidence="2">
    <location>
        <begin position="24"/>
        <end position="386"/>
    </location>
</feature>
<dbReference type="InterPro" id="IPR050966">
    <property type="entry name" value="Glutamyl_endopeptidase"/>
</dbReference>
<name>A0A2G8TE71_9BURK</name>
<dbReference type="RefSeq" id="WP_099789361.1">
    <property type="nucleotide sequence ID" value="NZ_JBHLYV010000098.1"/>
</dbReference>
<dbReference type="GO" id="GO:0004252">
    <property type="term" value="F:serine-type endopeptidase activity"/>
    <property type="evidence" value="ECO:0007669"/>
    <property type="project" value="InterPro"/>
</dbReference>
<dbReference type="GO" id="GO:0006508">
    <property type="term" value="P:proteolysis"/>
    <property type="evidence" value="ECO:0007669"/>
    <property type="project" value="InterPro"/>
</dbReference>
<dbReference type="PANTHER" id="PTHR15462:SF19">
    <property type="entry name" value="PEPTIDASE S1 DOMAIN-CONTAINING PROTEIN"/>
    <property type="match status" value="1"/>
</dbReference>
<dbReference type="SUPFAM" id="SSF50494">
    <property type="entry name" value="Trypsin-like serine proteases"/>
    <property type="match status" value="1"/>
</dbReference>
<proteinExistence type="predicted"/>
<reference evidence="4 5" key="1">
    <citation type="submission" date="2017-10" db="EMBL/GenBank/DDBJ databases">
        <title>Massilia psychrophilum sp. nov., a novel purple-pigmented bacterium isolated from Tianshan glacier, Xinjiang Municipality, China.</title>
        <authorList>
            <person name="Wang H."/>
        </authorList>
    </citation>
    <scope>NUCLEOTIDE SEQUENCE [LARGE SCALE GENOMIC DNA]</scope>
    <source>
        <strain evidence="4 5">JCM 30074</strain>
    </source>
</reference>
<dbReference type="PANTHER" id="PTHR15462">
    <property type="entry name" value="SERINE PROTEASE"/>
    <property type="match status" value="1"/>
</dbReference>
<keyword evidence="5" id="KW-1185">Reference proteome</keyword>
<comment type="caution">
    <text evidence="4">The sequence shown here is derived from an EMBL/GenBank/DDBJ whole genome shotgun (WGS) entry which is preliminary data.</text>
</comment>